<dbReference type="PANTHER" id="PTHR37610">
    <property type="entry name" value="CCHC-TYPE DOMAIN-CONTAINING PROTEIN"/>
    <property type="match status" value="1"/>
</dbReference>
<evidence type="ECO:0000313" key="3">
    <source>
        <dbReference type="Proteomes" id="UP000823749"/>
    </source>
</evidence>
<keyword evidence="3" id="KW-1185">Reference proteome</keyword>
<protein>
    <recommendedName>
        <fullName evidence="4">Retrotransposon Copia-like N-terminal domain-containing protein</fullName>
    </recommendedName>
</protein>
<dbReference type="EMBL" id="JACTNZ010000007">
    <property type="protein sequence ID" value="KAG5540599.1"/>
    <property type="molecule type" value="Genomic_DNA"/>
</dbReference>
<organism evidence="2 3">
    <name type="scientific">Rhododendron griersonianum</name>
    <dbReference type="NCBI Taxonomy" id="479676"/>
    <lineage>
        <taxon>Eukaryota</taxon>
        <taxon>Viridiplantae</taxon>
        <taxon>Streptophyta</taxon>
        <taxon>Embryophyta</taxon>
        <taxon>Tracheophyta</taxon>
        <taxon>Spermatophyta</taxon>
        <taxon>Magnoliopsida</taxon>
        <taxon>eudicotyledons</taxon>
        <taxon>Gunneridae</taxon>
        <taxon>Pentapetalae</taxon>
        <taxon>asterids</taxon>
        <taxon>Ericales</taxon>
        <taxon>Ericaceae</taxon>
        <taxon>Ericoideae</taxon>
        <taxon>Rhodoreae</taxon>
        <taxon>Rhododendron</taxon>
    </lineage>
</organism>
<reference evidence="2" key="1">
    <citation type="submission" date="2020-08" db="EMBL/GenBank/DDBJ databases">
        <title>Plant Genome Project.</title>
        <authorList>
            <person name="Zhang R.-G."/>
        </authorList>
    </citation>
    <scope>NUCLEOTIDE SEQUENCE</scope>
    <source>
        <strain evidence="2">WSP0</strain>
        <tissue evidence="2">Leaf</tissue>
    </source>
</reference>
<dbReference type="Pfam" id="PF14223">
    <property type="entry name" value="Retrotran_gag_2"/>
    <property type="match status" value="1"/>
</dbReference>
<feature type="region of interest" description="Disordered" evidence="1">
    <location>
        <begin position="201"/>
        <end position="277"/>
    </location>
</feature>
<feature type="compositionally biased region" description="Gly residues" evidence="1">
    <location>
        <begin position="235"/>
        <end position="248"/>
    </location>
</feature>
<dbReference type="Proteomes" id="UP000823749">
    <property type="component" value="Chromosome 7"/>
</dbReference>
<comment type="caution">
    <text evidence="2">The sequence shown here is derived from an EMBL/GenBank/DDBJ whole genome shotgun (WGS) entry which is preliminary data.</text>
</comment>
<dbReference type="PANTHER" id="PTHR37610:SF40">
    <property type="entry name" value="OS01G0909600 PROTEIN"/>
    <property type="match status" value="1"/>
</dbReference>
<feature type="region of interest" description="Disordered" evidence="1">
    <location>
        <begin position="311"/>
        <end position="330"/>
    </location>
</feature>
<feature type="region of interest" description="Disordered" evidence="1">
    <location>
        <begin position="1"/>
        <end position="26"/>
    </location>
</feature>
<sequence length="357" mass="39591">MTESKSTSGKSVSDRKPPSGWPRYADLPRSITSKKLDGLNYLSWAHAVKVYLRGQQQLKYITDPPPPKDDATFLDWEQEDSLIMGQLWHSLEPQVATTVEFCDTSRQIWVALADSFSQQSNISRVFDLYEQIFTIKSLWDQLLQHRPFTTDLEQQKRHWEDFMLASLLFGVDSDLKGFKDQILASETLPTAANAYSRLSRSSLGQSSSAPRSVALPESSALVSHSGTRGNFRGPGSNGGGGRHSGGGNFRFDNSGGSRHSRGNHRGGGAGHAGGRGDRKCDHCNGTNHTEPYCWKKYGKPDYVHQVFDSQTQPTPHLSAVRSSYPPTSDSHDALTTQHLCIANQKRKIKTGCFLPHN</sequence>
<proteinExistence type="predicted"/>
<name>A0AAV6JLZ4_9ERIC</name>
<dbReference type="AlphaFoldDB" id="A0AAV6JLZ4"/>
<evidence type="ECO:0008006" key="4">
    <source>
        <dbReference type="Google" id="ProtNLM"/>
    </source>
</evidence>
<feature type="compositionally biased region" description="Polar residues" evidence="1">
    <location>
        <begin position="1"/>
        <end position="11"/>
    </location>
</feature>
<evidence type="ECO:0000313" key="2">
    <source>
        <dbReference type="EMBL" id="KAG5540599.1"/>
    </source>
</evidence>
<gene>
    <name evidence="2" type="ORF">RHGRI_020723</name>
</gene>
<feature type="compositionally biased region" description="Low complexity" evidence="1">
    <location>
        <begin position="201"/>
        <end position="212"/>
    </location>
</feature>
<evidence type="ECO:0000256" key="1">
    <source>
        <dbReference type="SAM" id="MobiDB-lite"/>
    </source>
</evidence>
<accession>A0AAV6JLZ4</accession>